<dbReference type="SMART" id="SM00530">
    <property type="entry name" value="HTH_XRE"/>
    <property type="match status" value="1"/>
</dbReference>
<organism evidence="2 3">
    <name type="scientific">Tannerella sp. oral taxon BU063 isolate Cell 2</name>
    <dbReference type="NCBI Taxonomy" id="1411148"/>
    <lineage>
        <taxon>Bacteria</taxon>
        <taxon>Pseudomonadati</taxon>
        <taxon>Bacteroidota</taxon>
        <taxon>Bacteroidia</taxon>
        <taxon>Bacteroidales</taxon>
        <taxon>Tannerellaceae</taxon>
        <taxon>Tannerella</taxon>
    </lineage>
</organism>
<evidence type="ECO:0000259" key="1">
    <source>
        <dbReference type="PROSITE" id="PS50943"/>
    </source>
</evidence>
<dbReference type="EMBL" id="AYUF01000474">
    <property type="protein sequence ID" value="ETK01543.1"/>
    <property type="molecule type" value="Genomic_DNA"/>
</dbReference>
<dbReference type="SUPFAM" id="SSF47413">
    <property type="entry name" value="lambda repressor-like DNA-binding domains"/>
    <property type="match status" value="1"/>
</dbReference>
<proteinExistence type="predicted"/>
<dbReference type="Pfam" id="PF01381">
    <property type="entry name" value="HTH_3"/>
    <property type="match status" value="1"/>
</dbReference>
<dbReference type="Gene3D" id="1.10.260.40">
    <property type="entry name" value="lambda repressor-like DNA-binding domains"/>
    <property type="match status" value="1"/>
</dbReference>
<dbReference type="PATRIC" id="fig|1411148.3.peg.1420"/>
<sequence>METNNHQIVDYDLVLDEKFGKIGTPERAKSEEKARAYYASQILSEARRESGMTQNELARRVGMTRAQIAKIENGTVEPGVGLFYRIVGELGLRVDIVRPL</sequence>
<accession>W2C396</accession>
<reference evidence="2 3" key="1">
    <citation type="submission" date="2013-11" db="EMBL/GenBank/DDBJ databases">
        <title>Single cell genomics of uncultured Tannerella BU063 (oral taxon 286).</title>
        <authorList>
            <person name="Beall C.J."/>
            <person name="Campbell A.G."/>
            <person name="Griffen A.L."/>
            <person name="Podar M."/>
            <person name="Leys E.J."/>
        </authorList>
    </citation>
    <scope>NUCLEOTIDE SEQUENCE [LARGE SCALE GENOMIC DNA]</scope>
    <source>
        <strain evidence="2">Cell 2</strain>
    </source>
</reference>
<dbReference type="PROSITE" id="PS50943">
    <property type="entry name" value="HTH_CROC1"/>
    <property type="match status" value="1"/>
</dbReference>
<dbReference type="AlphaFoldDB" id="W2C396"/>
<evidence type="ECO:0000313" key="2">
    <source>
        <dbReference type="EMBL" id="ETK01543.1"/>
    </source>
</evidence>
<protein>
    <submittedName>
        <fullName evidence="2">XRE family transcriptional regulator</fullName>
    </submittedName>
</protein>
<dbReference type="CDD" id="cd00093">
    <property type="entry name" value="HTH_XRE"/>
    <property type="match status" value="1"/>
</dbReference>
<gene>
    <name evidence="2" type="ORF">N425_09020</name>
</gene>
<dbReference type="Proteomes" id="UP000018837">
    <property type="component" value="Unassembled WGS sequence"/>
</dbReference>
<dbReference type="GO" id="GO:0003677">
    <property type="term" value="F:DNA binding"/>
    <property type="evidence" value="ECO:0007669"/>
    <property type="project" value="InterPro"/>
</dbReference>
<dbReference type="InterPro" id="IPR010982">
    <property type="entry name" value="Lambda_DNA-bd_dom_sf"/>
</dbReference>
<comment type="caution">
    <text evidence="2">The sequence shown here is derived from an EMBL/GenBank/DDBJ whole genome shotgun (WGS) entry which is preliminary data.</text>
</comment>
<feature type="domain" description="HTH cro/C1-type" evidence="1">
    <location>
        <begin position="43"/>
        <end position="97"/>
    </location>
</feature>
<evidence type="ECO:0000313" key="3">
    <source>
        <dbReference type="Proteomes" id="UP000018837"/>
    </source>
</evidence>
<name>W2C396_9BACT</name>
<dbReference type="InterPro" id="IPR001387">
    <property type="entry name" value="Cro/C1-type_HTH"/>
</dbReference>